<dbReference type="PANTHER" id="PTHR11177:SF317">
    <property type="entry name" value="CHITINASE 12-RELATED"/>
    <property type="match status" value="1"/>
</dbReference>
<dbReference type="PANTHER" id="PTHR11177">
    <property type="entry name" value="CHITINASE"/>
    <property type="match status" value="1"/>
</dbReference>
<comment type="caution">
    <text evidence="4">The sequence shown here is derived from an EMBL/GenBank/DDBJ whole genome shotgun (WGS) entry which is preliminary data.</text>
</comment>
<dbReference type="SUPFAM" id="SSF51445">
    <property type="entry name" value="(Trans)glycosidases"/>
    <property type="match status" value="1"/>
</dbReference>
<gene>
    <name evidence="4" type="ORF">VP01_610g3</name>
</gene>
<dbReference type="GO" id="GO:0004568">
    <property type="term" value="F:chitinase activity"/>
    <property type="evidence" value="ECO:0007669"/>
    <property type="project" value="TreeGrafter"/>
</dbReference>
<evidence type="ECO:0000313" key="5">
    <source>
        <dbReference type="Proteomes" id="UP000037035"/>
    </source>
</evidence>
<protein>
    <recommendedName>
        <fullName evidence="3">GH18 domain-containing protein</fullName>
    </recommendedName>
</protein>
<dbReference type="InterPro" id="IPR001223">
    <property type="entry name" value="Glyco_hydro18_cat"/>
</dbReference>
<keyword evidence="2" id="KW-0732">Signal</keyword>
<dbReference type="FunFam" id="3.10.50.10:FF:000011">
    <property type="entry name" value="Uncharacterized protein"/>
    <property type="match status" value="1"/>
</dbReference>
<evidence type="ECO:0000256" key="1">
    <source>
        <dbReference type="SAM" id="MobiDB-lite"/>
    </source>
</evidence>
<dbReference type="AlphaFoldDB" id="A0A0L6UGY2"/>
<feature type="chain" id="PRO_5005567852" description="GH18 domain-containing protein" evidence="2">
    <location>
        <begin position="21"/>
        <end position="518"/>
    </location>
</feature>
<dbReference type="GO" id="GO:0005975">
    <property type="term" value="P:carbohydrate metabolic process"/>
    <property type="evidence" value="ECO:0007669"/>
    <property type="project" value="InterPro"/>
</dbReference>
<organism evidence="4 5">
    <name type="scientific">Puccinia sorghi</name>
    <dbReference type="NCBI Taxonomy" id="27349"/>
    <lineage>
        <taxon>Eukaryota</taxon>
        <taxon>Fungi</taxon>
        <taxon>Dikarya</taxon>
        <taxon>Basidiomycota</taxon>
        <taxon>Pucciniomycotina</taxon>
        <taxon>Pucciniomycetes</taxon>
        <taxon>Pucciniales</taxon>
        <taxon>Pucciniaceae</taxon>
        <taxon>Puccinia</taxon>
    </lineage>
</organism>
<evidence type="ECO:0000256" key="2">
    <source>
        <dbReference type="SAM" id="SignalP"/>
    </source>
</evidence>
<evidence type="ECO:0000259" key="3">
    <source>
        <dbReference type="PROSITE" id="PS51910"/>
    </source>
</evidence>
<evidence type="ECO:0000313" key="4">
    <source>
        <dbReference type="EMBL" id="KNZ47819.1"/>
    </source>
</evidence>
<dbReference type="Gene3D" id="3.20.20.80">
    <property type="entry name" value="Glycosidases"/>
    <property type="match status" value="1"/>
</dbReference>
<feature type="domain" description="GH18" evidence="3">
    <location>
        <begin position="115"/>
        <end position="516"/>
    </location>
</feature>
<dbReference type="VEuPathDB" id="FungiDB:VP01_610g3"/>
<dbReference type="OrthoDB" id="73875at2759"/>
<dbReference type="InterPro" id="IPR017853">
    <property type="entry name" value="GH"/>
</dbReference>
<dbReference type="InterPro" id="IPR011583">
    <property type="entry name" value="Chitinase_II/V-like_cat"/>
</dbReference>
<proteinExistence type="predicted"/>
<dbReference type="Proteomes" id="UP000037035">
    <property type="component" value="Unassembled WGS sequence"/>
</dbReference>
<dbReference type="InterPro" id="IPR050314">
    <property type="entry name" value="Glycosyl_Hydrlase_18"/>
</dbReference>
<name>A0A0L6UGY2_9BASI</name>
<dbReference type="SMART" id="SM00636">
    <property type="entry name" value="Glyco_18"/>
    <property type="match status" value="1"/>
</dbReference>
<dbReference type="PROSITE" id="PS51910">
    <property type="entry name" value="GH18_2"/>
    <property type="match status" value="1"/>
</dbReference>
<feature type="region of interest" description="Disordered" evidence="1">
    <location>
        <begin position="55"/>
        <end position="79"/>
    </location>
</feature>
<keyword evidence="5" id="KW-1185">Reference proteome</keyword>
<dbReference type="STRING" id="27349.A0A0L6UGY2"/>
<reference evidence="4 5" key="1">
    <citation type="submission" date="2015-08" db="EMBL/GenBank/DDBJ databases">
        <title>Next Generation Sequencing and Analysis of the Genome of Puccinia sorghi L Schw, the Causal Agent of Maize Common Rust.</title>
        <authorList>
            <person name="Rochi L."/>
            <person name="Burguener G."/>
            <person name="Darino M."/>
            <person name="Turjanski A."/>
            <person name="Kreff E."/>
            <person name="Dieguez M.J."/>
            <person name="Sacco F."/>
        </authorList>
    </citation>
    <scope>NUCLEOTIDE SEQUENCE [LARGE SCALE GENOMIC DNA]</scope>
    <source>
        <strain evidence="4 5">RO10H11247</strain>
    </source>
</reference>
<dbReference type="GO" id="GO:0006032">
    <property type="term" value="P:chitin catabolic process"/>
    <property type="evidence" value="ECO:0007669"/>
    <property type="project" value="TreeGrafter"/>
</dbReference>
<dbReference type="GO" id="GO:0008061">
    <property type="term" value="F:chitin binding"/>
    <property type="evidence" value="ECO:0007669"/>
    <property type="project" value="InterPro"/>
</dbReference>
<dbReference type="EMBL" id="LAVV01011397">
    <property type="protein sequence ID" value="KNZ47819.1"/>
    <property type="molecule type" value="Genomic_DNA"/>
</dbReference>
<sequence>MVSQLLKLLLVGLPAALAVSQTPDHVSVTYSASASSSEAHSESARVSFTTNVPINGTAIPDKSGGNNTHTNTTSPKKTGARKVAGYYPVYHADGQSPSELRYGQCSARINIPNLYDEIIFFVAETNDNFTLSTRPLAQNEWDSLAFEFVQGCKNRKIQFSSLSSRAIICRLSKIRYCAQQHAIQINMKQIDSVIPTYCVGGWTGSRYFSELTATAENRTAFADSTISFAKKYGFEGIDFDWECNQGIGCNTVSEQDWVNQQLLFKEVKSKWPEGKISTAQSIAGIRNGNYERLPASDVATMAEVVDEVRIMAYDGKLNPPIFVPVHGGFTKTTGPNAPIRGECADPDNQLSVESAIEVYLQQGFKPEQLSLGIPGSAKTWTLSKPELTPRIVGNYTSYYYQNFTGIPAGGEYDDRPGVDVCGQKTGNGGTWLVRELFENGFLSEDEKTGGKGFTRYYDECSGEPFLASNTTLITYDDTESTVSKAEYAKYKDLGGIFFFDTMGPMDKTVKAARDALLN</sequence>
<dbReference type="GO" id="GO:0005576">
    <property type="term" value="C:extracellular region"/>
    <property type="evidence" value="ECO:0007669"/>
    <property type="project" value="TreeGrafter"/>
</dbReference>
<accession>A0A0L6UGY2</accession>
<feature type="signal peptide" evidence="2">
    <location>
        <begin position="1"/>
        <end position="20"/>
    </location>
</feature>
<dbReference type="Pfam" id="PF00704">
    <property type="entry name" value="Glyco_hydro_18"/>
    <property type="match status" value="1"/>
</dbReference>